<evidence type="ECO:0000256" key="2">
    <source>
        <dbReference type="ARBA" id="ARBA00022603"/>
    </source>
</evidence>
<dbReference type="KEGG" id="hbs:IPV69_14470"/>
<dbReference type="GO" id="GO:0032259">
    <property type="term" value="P:methylation"/>
    <property type="evidence" value="ECO:0007669"/>
    <property type="project" value="UniProtKB-KW"/>
</dbReference>
<dbReference type="InterPro" id="IPR051052">
    <property type="entry name" value="Diverse_substrate_MTase"/>
</dbReference>
<reference evidence="5 6" key="1">
    <citation type="submission" date="2020-10" db="EMBL/GenBank/DDBJ databases">
        <title>Wide distribution of Phycisphaera-like planctomycetes from WD2101 soil group in peatlands and genome analysis of the first cultivated representative.</title>
        <authorList>
            <person name="Dedysh S.N."/>
            <person name="Beletsky A.V."/>
            <person name="Ivanova A."/>
            <person name="Kulichevskaya I.S."/>
            <person name="Suzina N.E."/>
            <person name="Philippov D.A."/>
            <person name="Rakitin A.L."/>
            <person name="Mardanov A.V."/>
            <person name="Ravin N.V."/>
        </authorList>
    </citation>
    <scope>NUCLEOTIDE SEQUENCE [LARGE SCALE GENOMIC DNA]</scope>
    <source>
        <strain evidence="5 6">M1803</strain>
    </source>
</reference>
<keyword evidence="6" id="KW-1185">Reference proteome</keyword>
<dbReference type="GO" id="GO:0008757">
    <property type="term" value="F:S-adenosylmethionine-dependent methyltransferase activity"/>
    <property type="evidence" value="ECO:0007669"/>
    <property type="project" value="InterPro"/>
</dbReference>
<dbReference type="EMBL" id="CP063458">
    <property type="protein sequence ID" value="QOV87493.1"/>
    <property type="molecule type" value="Genomic_DNA"/>
</dbReference>
<accession>A0A7M2WQ07</accession>
<dbReference type="Proteomes" id="UP000593765">
    <property type="component" value="Chromosome"/>
</dbReference>
<dbReference type="Gene3D" id="3.40.50.150">
    <property type="entry name" value="Vaccinia Virus protein VP39"/>
    <property type="match status" value="1"/>
</dbReference>
<comment type="similarity">
    <text evidence="1">Belongs to the methyltransferase superfamily.</text>
</comment>
<evidence type="ECO:0000256" key="3">
    <source>
        <dbReference type="ARBA" id="ARBA00022679"/>
    </source>
</evidence>
<evidence type="ECO:0000313" key="6">
    <source>
        <dbReference type="Proteomes" id="UP000593765"/>
    </source>
</evidence>
<gene>
    <name evidence="5" type="ORF">IPV69_14470</name>
</gene>
<dbReference type="Pfam" id="PF08241">
    <property type="entry name" value="Methyltransf_11"/>
    <property type="match status" value="1"/>
</dbReference>
<evidence type="ECO:0000256" key="1">
    <source>
        <dbReference type="ARBA" id="ARBA00008361"/>
    </source>
</evidence>
<sequence length="263" mass="28831">MPDTPDAPDPKSRFSDRVDAYVKHRPTYPPVVLDFLRDTGFLRDAMTVADIGSGTGISSALFVRGGYQVIGVEPNAAMRSAAEQMLAGERNFTSVAGSAEATTLADASVDLVVAGQAFHWFDRKAFAAECRRILRPGPAGTPGGVSLFWNSRKLTGSPFAEQYEALLNTFGTDYARVRHDAITDTEIADFYAPQSVRTARFPLSQKFDYAGLEGRLLSSSYTPPAGDLRRTDVLAALREIFDRCQVDGHVLMEYWTEVHVGRL</sequence>
<organism evidence="5 6">
    <name type="scientific">Humisphaera borealis</name>
    <dbReference type="NCBI Taxonomy" id="2807512"/>
    <lineage>
        <taxon>Bacteria</taxon>
        <taxon>Pseudomonadati</taxon>
        <taxon>Planctomycetota</taxon>
        <taxon>Phycisphaerae</taxon>
        <taxon>Tepidisphaerales</taxon>
        <taxon>Tepidisphaeraceae</taxon>
        <taxon>Humisphaera</taxon>
    </lineage>
</organism>
<evidence type="ECO:0000313" key="5">
    <source>
        <dbReference type="EMBL" id="QOV87493.1"/>
    </source>
</evidence>
<dbReference type="CDD" id="cd02440">
    <property type="entry name" value="AdoMet_MTases"/>
    <property type="match status" value="1"/>
</dbReference>
<feature type="domain" description="Methyltransferase type 11" evidence="4">
    <location>
        <begin position="50"/>
        <end position="137"/>
    </location>
</feature>
<keyword evidence="3" id="KW-0808">Transferase</keyword>
<dbReference type="InterPro" id="IPR013216">
    <property type="entry name" value="Methyltransf_11"/>
</dbReference>
<protein>
    <submittedName>
        <fullName evidence="5">Class I SAM-dependent methyltransferase</fullName>
    </submittedName>
</protein>
<evidence type="ECO:0000259" key="4">
    <source>
        <dbReference type="Pfam" id="PF08241"/>
    </source>
</evidence>
<dbReference type="SUPFAM" id="SSF53335">
    <property type="entry name" value="S-adenosyl-L-methionine-dependent methyltransferases"/>
    <property type="match status" value="1"/>
</dbReference>
<proteinExistence type="inferred from homology"/>
<dbReference type="AlphaFoldDB" id="A0A7M2WQ07"/>
<dbReference type="PANTHER" id="PTHR44942:SF4">
    <property type="entry name" value="METHYLTRANSFERASE TYPE 11 DOMAIN-CONTAINING PROTEIN"/>
    <property type="match status" value="1"/>
</dbReference>
<keyword evidence="2 5" id="KW-0489">Methyltransferase</keyword>
<dbReference type="InterPro" id="IPR029063">
    <property type="entry name" value="SAM-dependent_MTases_sf"/>
</dbReference>
<dbReference type="RefSeq" id="WP_206290397.1">
    <property type="nucleotide sequence ID" value="NZ_CP063458.1"/>
</dbReference>
<dbReference type="PANTHER" id="PTHR44942">
    <property type="entry name" value="METHYLTRANSF_11 DOMAIN-CONTAINING PROTEIN"/>
    <property type="match status" value="1"/>
</dbReference>
<name>A0A7M2WQ07_9BACT</name>